<organism evidence="7">
    <name type="scientific">Loigolactobacillus rennini</name>
    <dbReference type="NCBI Taxonomy" id="238013"/>
    <lineage>
        <taxon>Bacteria</taxon>
        <taxon>Bacillati</taxon>
        <taxon>Bacillota</taxon>
        <taxon>Bacilli</taxon>
        <taxon>Lactobacillales</taxon>
        <taxon>Lactobacillaceae</taxon>
        <taxon>Loigolactobacillus</taxon>
    </lineage>
</organism>
<sequence length="46" mass="5144">MAVNWTGIKQAFELMGVGMGGVFFVLFVIFLVAKLLLKVFPPEKEQ</sequence>
<accession>A0A1K2I468</accession>
<feature type="transmembrane region" description="Helical" evidence="6">
    <location>
        <begin position="14"/>
        <end position="37"/>
    </location>
</feature>
<keyword evidence="4 6" id="KW-1133">Transmembrane helix</keyword>
<evidence type="ECO:0000256" key="1">
    <source>
        <dbReference type="ARBA" id="ARBA00004236"/>
    </source>
</evidence>
<keyword evidence="3 6" id="KW-0812">Transmembrane</keyword>
<evidence type="ECO:0000256" key="5">
    <source>
        <dbReference type="ARBA" id="ARBA00023136"/>
    </source>
</evidence>
<protein>
    <submittedName>
        <fullName evidence="7">Uncharacterized protein</fullName>
    </submittedName>
</protein>
<evidence type="ECO:0000256" key="2">
    <source>
        <dbReference type="ARBA" id="ARBA00022475"/>
    </source>
</evidence>
<dbReference type="GO" id="GO:0005886">
    <property type="term" value="C:plasma membrane"/>
    <property type="evidence" value="ECO:0007669"/>
    <property type="project" value="UniProtKB-SubCell"/>
</dbReference>
<dbReference type="AlphaFoldDB" id="A0A1K2I468"/>
<dbReference type="GO" id="GO:0036376">
    <property type="term" value="P:sodium ion export across plasma membrane"/>
    <property type="evidence" value="ECO:0007669"/>
    <property type="project" value="InterPro"/>
</dbReference>
<evidence type="ECO:0000256" key="3">
    <source>
        <dbReference type="ARBA" id="ARBA00022692"/>
    </source>
</evidence>
<dbReference type="EMBL" id="LT634362">
    <property type="protein sequence ID" value="SFZ87184.1"/>
    <property type="molecule type" value="Genomic_DNA"/>
</dbReference>
<keyword evidence="5 6" id="KW-0472">Membrane</keyword>
<dbReference type="InterPro" id="IPR005899">
    <property type="entry name" value="Na_pump_deCOase"/>
</dbReference>
<reference evidence="7" key="1">
    <citation type="submission" date="2016-11" db="EMBL/GenBank/DDBJ databases">
        <authorList>
            <person name="Jaros S."/>
            <person name="Januszkiewicz K."/>
            <person name="Wedrychowicz H."/>
        </authorList>
    </citation>
    <scope>NUCLEOTIDE SEQUENCE</scope>
    <source>
        <strain evidence="7">ACA-DC 565</strain>
    </source>
</reference>
<evidence type="ECO:0000256" key="4">
    <source>
        <dbReference type="ARBA" id="ARBA00022989"/>
    </source>
</evidence>
<name>A0A1K2I468_9LACO</name>
<gene>
    <name evidence="7" type="ORF">LREN565_0297</name>
</gene>
<keyword evidence="2" id="KW-1003">Cell membrane</keyword>
<evidence type="ECO:0000256" key="6">
    <source>
        <dbReference type="SAM" id="Phobius"/>
    </source>
</evidence>
<evidence type="ECO:0000313" key="7">
    <source>
        <dbReference type="EMBL" id="SFZ87184.1"/>
    </source>
</evidence>
<dbReference type="NCBIfam" id="NF040909">
    <property type="entry name" value="OadG_rel_small"/>
    <property type="match status" value="1"/>
</dbReference>
<comment type="subcellular location">
    <subcellularLocation>
        <location evidence="1">Cell membrane</location>
    </subcellularLocation>
</comment>
<dbReference type="GO" id="GO:0015081">
    <property type="term" value="F:sodium ion transmembrane transporter activity"/>
    <property type="evidence" value="ECO:0007669"/>
    <property type="project" value="InterPro"/>
</dbReference>
<dbReference type="Pfam" id="PF04277">
    <property type="entry name" value="OAD_gamma"/>
    <property type="match status" value="1"/>
</dbReference>
<proteinExistence type="predicted"/>